<gene>
    <name evidence="11" type="ORF">B7H23_14570</name>
</gene>
<dbReference type="GO" id="GO:0005975">
    <property type="term" value="P:carbohydrate metabolic process"/>
    <property type="evidence" value="ECO:0007669"/>
    <property type="project" value="InterPro"/>
</dbReference>
<evidence type="ECO:0000256" key="5">
    <source>
        <dbReference type="PIRSR" id="PIRSR004692-2"/>
    </source>
</evidence>
<dbReference type="PIRSF" id="PIRSF004692">
    <property type="entry name" value="KdsD_KpsF"/>
    <property type="match status" value="1"/>
</dbReference>
<sequence length="342" mass="36718">MIATVQQNDATRQPDETARGSAELIEMARSTVGIEIDGLRELQQSFGEDFARVVSHIHRCTGRVIIVGIGKSGHIGSKIAATFASTGTPSFFVHAAEAAHGDLGMIGSNDIVLCISNSGESVEFKPVLQYCRRFSIFLIVMTSAPKSSLGQYADLLLLLPRSKEACPMGLAPMTSTTLMLAMGDAVAAALIRARGFQRDDFAKFHPAGKLGAQLLRLREIVELQPERVALSWVAFDAPMTEVITTITDGRRGIAGVADRDGGMIGIVTDGDLRRALTGRECFDRTAEEIMSRDPVTIGADRLAIDALNLCQDRKIGAVLIRDEEGAIVGAAHLKELLEMGLV</sequence>
<keyword evidence="5" id="KW-0862">Zinc</keyword>
<keyword evidence="5" id="KW-0479">Metal-binding</keyword>
<dbReference type="InterPro" id="IPR000644">
    <property type="entry name" value="CBS_dom"/>
</dbReference>
<dbReference type="InterPro" id="IPR004800">
    <property type="entry name" value="KdsD/KpsF-type"/>
</dbReference>
<evidence type="ECO:0000259" key="9">
    <source>
        <dbReference type="PROSITE" id="PS51371"/>
    </source>
</evidence>
<evidence type="ECO:0000256" key="6">
    <source>
        <dbReference type="PIRSR" id="PIRSR004692-3"/>
    </source>
</evidence>
<dbReference type="NCBIfam" id="TIGR00393">
    <property type="entry name" value="kpsF"/>
    <property type="match status" value="1"/>
</dbReference>
<dbReference type="PANTHER" id="PTHR42745">
    <property type="match status" value="1"/>
</dbReference>
<keyword evidence="2" id="KW-0677">Repeat</keyword>
<feature type="domain" description="SIS" evidence="10">
    <location>
        <begin position="53"/>
        <end position="196"/>
    </location>
</feature>
<dbReference type="Pfam" id="PF00571">
    <property type="entry name" value="CBS"/>
    <property type="match status" value="2"/>
</dbReference>
<feature type="site" description="Catalytically relevant" evidence="6">
    <location>
        <position position="205"/>
    </location>
</feature>
<name>A0A231UUL0_9HYPH</name>
<dbReference type="SUPFAM" id="SSF53697">
    <property type="entry name" value="SIS domain"/>
    <property type="match status" value="1"/>
</dbReference>
<feature type="binding site" evidence="5">
    <location>
        <position position="94"/>
    </location>
    <ligand>
        <name>Zn(2+)</name>
        <dbReference type="ChEBI" id="CHEBI:29105"/>
    </ligand>
</feature>
<dbReference type="InterPro" id="IPR001347">
    <property type="entry name" value="SIS_dom"/>
</dbReference>
<comment type="similarity">
    <text evidence="1 4">Belongs to the SIS family. GutQ/KpsF subfamily.</text>
</comment>
<organism evidence="11 12">
    <name type="scientific">Notoacmeibacter marinus</name>
    <dbReference type="NCBI Taxonomy" id="1876515"/>
    <lineage>
        <taxon>Bacteria</taxon>
        <taxon>Pseudomonadati</taxon>
        <taxon>Pseudomonadota</taxon>
        <taxon>Alphaproteobacteria</taxon>
        <taxon>Hyphomicrobiales</taxon>
        <taxon>Notoacmeibacteraceae</taxon>
        <taxon>Notoacmeibacter</taxon>
    </lineage>
</organism>
<dbReference type="PANTHER" id="PTHR42745:SF1">
    <property type="entry name" value="ARABINOSE 5-PHOSPHATE ISOMERASE KDSD"/>
    <property type="match status" value="1"/>
</dbReference>
<dbReference type="CDD" id="cd05014">
    <property type="entry name" value="SIS_Kpsf"/>
    <property type="match status" value="1"/>
</dbReference>
<dbReference type="Pfam" id="PF01380">
    <property type="entry name" value="SIS"/>
    <property type="match status" value="1"/>
</dbReference>
<dbReference type="Gene3D" id="3.10.580.10">
    <property type="entry name" value="CBS-domain"/>
    <property type="match status" value="1"/>
</dbReference>
<feature type="domain" description="CBS" evidence="9">
    <location>
        <begin position="290"/>
        <end position="342"/>
    </location>
</feature>
<dbReference type="EMBL" id="NBYO01000003">
    <property type="protein sequence ID" value="OXS99637.1"/>
    <property type="molecule type" value="Genomic_DNA"/>
</dbReference>
<feature type="site" description="Catalytically relevant" evidence="6">
    <location>
        <position position="164"/>
    </location>
</feature>
<reference evidence="12" key="1">
    <citation type="journal article" date="2017" name="Int. J. Syst. Evol. Microbiol.">
        <title>Notoacmeibacter marinus gen. nov., sp. nov., isolated from the gut of a limpet and proposal of Notoacmeibacteraceae fam. nov. in the order Rhizobiales of the class Alphaproteobacteria.</title>
        <authorList>
            <person name="Huang Z."/>
            <person name="Guo F."/>
            <person name="Lai Q."/>
        </authorList>
    </citation>
    <scope>NUCLEOTIDE SEQUENCE [LARGE SCALE GENOMIC DNA]</scope>
    <source>
        <strain evidence="12">XMTR2A4</strain>
    </source>
</reference>
<evidence type="ECO:0008006" key="13">
    <source>
        <dbReference type="Google" id="ProtNLM"/>
    </source>
</evidence>
<protein>
    <recommendedName>
        <fullName evidence="13">KpsF/GutQ family sugar-phosphate isomerase</fullName>
    </recommendedName>
</protein>
<dbReference type="InterPro" id="IPR050986">
    <property type="entry name" value="GutQ/KpsF_isomerases"/>
</dbReference>
<dbReference type="GO" id="GO:0046872">
    <property type="term" value="F:metal ion binding"/>
    <property type="evidence" value="ECO:0007669"/>
    <property type="project" value="UniProtKB-KW"/>
</dbReference>
<evidence type="ECO:0000256" key="4">
    <source>
        <dbReference type="PIRNR" id="PIRNR004692"/>
    </source>
</evidence>
<evidence type="ECO:0000256" key="3">
    <source>
        <dbReference type="ARBA" id="ARBA00023122"/>
    </source>
</evidence>
<evidence type="ECO:0000313" key="12">
    <source>
        <dbReference type="Proteomes" id="UP000215405"/>
    </source>
</evidence>
<dbReference type="CDD" id="cd04604">
    <property type="entry name" value="CBS_pair_SIS_assoc"/>
    <property type="match status" value="1"/>
</dbReference>
<feature type="site" description="Catalytically relevant" evidence="6">
    <location>
        <position position="123"/>
    </location>
</feature>
<dbReference type="PROSITE" id="PS51371">
    <property type="entry name" value="CBS"/>
    <property type="match status" value="1"/>
</dbReference>
<feature type="compositionally biased region" description="Polar residues" evidence="8">
    <location>
        <begin position="1"/>
        <end position="11"/>
    </location>
</feature>
<evidence type="ECO:0000313" key="11">
    <source>
        <dbReference type="EMBL" id="OXS99637.1"/>
    </source>
</evidence>
<dbReference type="RefSeq" id="WP_094078426.1">
    <property type="nucleotide sequence ID" value="NZ_NBYO01000003.1"/>
</dbReference>
<dbReference type="InterPro" id="IPR035474">
    <property type="entry name" value="SIS_Kpsf"/>
</dbReference>
<dbReference type="Proteomes" id="UP000215405">
    <property type="component" value="Unassembled WGS sequence"/>
</dbReference>
<evidence type="ECO:0000256" key="8">
    <source>
        <dbReference type="SAM" id="MobiDB-lite"/>
    </source>
</evidence>
<dbReference type="GO" id="GO:0097367">
    <property type="term" value="F:carbohydrate derivative binding"/>
    <property type="evidence" value="ECO:0007669"/>
    <property type="project" value="InterPro"/>
</dbReference>
<dbReference type="Gene3D" id="3.40.50.10490">
    <property type="entry name" value="Glucose-6-phosphate isomerase like protein, domain 1"/>
    <property type="match status" value="1"/>
</dbReference>
<dbReference type="PROSITE" id="PS51464">
    <property type="entry name" value="SIS"/>
    <property type="match status" value="1"/>
</dbReference>
<dbReference type="GO" id="GO:0019146">
    <property type="term" value="F:arabinose-5-phosphate isomerase activity"/>
    <property type="evidence" value="ECO:0007669"/>
    <property type="project" value="UniProtKB-ARBA"/>
</dbReference>
<keyword evidence="3 7" id="KW-0129">CBS domain</keyword>
<evidence type="ECO:0000256" key="1">
    <source>
        <dbReference type="ARBA" id="ARBA00008165"/>
    </source>
</evidence>
<comment type="caution">
    <text evidence="11">The sequence shown here is derived from an EMBL/GenBank/DDBJ whole genome shotgun (WGS) entry which is preliminary data.</text>
</comment>
<dbReference type="GO" id="GO:1901135">
    <property type="term" value="P:carbohydrate derivative metabolic process"/>
    <property type="evidence" value="ECO:0007669"/>
    <property type="project" value="InterPro"/>
</dbReference>
<dbReference type="FunFam" id="3.40.50.10490:FF:000011">
    <property type="entry name" value="Arabinose 5-phosphate isomerase"/>
    <property type="match status" value="1"/>
</dbReference>
<feature type="site" description="Catalytically relevant" evidence="6">
    <location>
        <position position="71"/>
    </location>
</feature>
<evidence type="ECO:0000256" key="2">
    <source>
        <dbReference type="ARBA" id="ARBA00022737"/>
    </source>
</evidence>
<accession>A0A231UUL0</accession>
<proteinExistence type="inferred from homology"/>
<evidence type="ECO:0000259" key="10">
    <source>
        <dbReference type="PROSITE" id="PS51464"/>
    </source>
</evidence>
<dbReference type="AlphaFoldDB" id="A0A231UUL0"/>
<keyword evidence="12" id="KW-1185">Reference proteome</keyword>
<feature type="region of interest" description="Disordered" evidence="8">
    <location>
        <begin position="1"/>
        <end position="21"/>
    </location>
</feature>
<evidence type="ECO:0000256" key="7">
    <source>
        <dbReference type="PROSITE-ProRule" id="PRU00703"/>
    </source>
</evidence>
<dbReference type="InterPro" id="IPR046342">
    <property type="entry name" value="CBS_dom_sf"/>
</dbReference>
<dbReference type="InterPro" id="IPR046348">
    <property type="entry name" value="SIS_dom_sf"/>
</dbReference>